<feature type="region of interest" description="Disordered" evidence="1">
    <location>
        <begin position="1"/>
        <end position="46"/>
    </location>
</feature>
<dbReference type="RefSeq" id="WP_274997482.1">
    <property type="nucleotide sequence ID" value="NZ_JAJQQP010000016.1"/>
</dbReference>
<gene>
    <name evidence="2" type="ORF">J2S48_000778</name>
</gene>
<accession>A0ABU2CIU9</accession>
<organism evidence="2 3">
    <name type="scientific">Promicromonospora iranensis</name>
    <dbReference type="NCBI Taxonomy" id="1105144"/>
    <lineage>
        <taxon>Bacteria</taxon>
        <taxon>Bacillati</taxon>
        <taxon>Actinomycetota</taxon>
        <taxon>Actinomycetes</taxon>
        <taxon>Micrococcales</taxon>
        <taxon>Promicromonosporaceae</taxon>
        <taxon>Promicromonospora</taxon>
    </lineage>
</organism>
<evidence type="ECO:0000313" key="2">
    <source>
        <dbReference type="EMBL" id="MDR7381263.1"/>
    </source>
</evidence>
<reference evidence="2 3" key="1">
    <citation type="submission" date="2023-07" db="EMBL/GenBank/DDBJ databases">
        <title>Sequencing the genomes of 1000 actinobacteria strains.</title>
        <authorList>
            <person name="Klenk H.-P."/>
        </authorList>
    </citation>
    <scope>NUCLEOTIDE SEQUENCE [LARGE SCALE GENOMIC DNA]</scope>
    <source>
        <strain evidence="2 3">DSM 45554</strain>
    </source>
</reference>
<proteinExistence type="predicted"/>
<evidence type="ECO:0000313" key="3">
    <source>
        <dbReference type="Proteomes" id="UP001183585"/>
    </source>
</evidence>
<evidence type="ECO:0000256" key="1">
    <source>
        <dbReference type="SAM" id="MobiDB-lite"/>
    </source>
</evidence>
<comment type="caution">
    <text evidence="2">The sequence shown here is derived from an EMBL/GenBank/DDBJ whole genome shotgun (WGS) entry which is preliminary data.</text>
</comment>
<keyword evidence="3" id="KW-1185">Reference proteome</keyword>
<name>A0ABU2CIU9_9MICO</name>
<protein>
    <submittedName>
        <fullName evidence="2">Uncharacterized protein</fullName>
    </submittedName>
</protein>
<dbReference type="Proteomes" id="UP001183585">
    <property type="component" value="Unassembled WGS sequence"/>
</dbReference>
<sequence>MLSETITNMKVVATIDTRRSPRRKALPSPRDQGRDHDSEAGCDDLEAQVPEGWQMLNVRVPDRADTYQPRRH</sequence>
<feature type="region of interest" description="Disordered" evidence="1">
    <location>
        <begin position="53"/>
        <end position="72"/>
    </location>
</feature>
<dbReference type="EMBL" id="JAVDYE010000001">
    <property type="protein sequence ID" value="MDR7381263.1"/>
    <property type="molecule type" value="Genomic_DNA"/>
</dbReference>